<dbReference type="EMBL" id="NIXT01001588">
    <property type="protein sequence ID" value="OXE31067.1"/>
    <property type="molecule type" value="Genomic_DNA"/>
</dbReference>
<dbReference type="InterPro" id="IPR014729">
    <property type="entry name" value="Rossmann-like_a/b/a_fold"/>
</dbReference>
<gene>
    <name evidence="1" type="ORF">CA163_20045</name>
</gene>
<comment type="caution">
    <text evidence="1">The sequence shown here is derived from an EMBL/GenBank/DDBJ whole genome shotgun (WGS) entry which is preliminary data.</text>
</comment>
<reference evidence="1 2" key="1">
    <citation type="journal article" date="2017" name="Appl. Environ. Microbiol.">
        <title>Parallel evolution of two clades of a major Atlantic endemic Vibrio parahaemolyticus pathogen lineage by independent acquisition of related pathogenicity islands.</title>
        <authorList>
            <person name="Xu F."/>
            <person name="Gonzalez-Escalona N."/>
            <person name="Drees K.P."/>
            <person name="Sebra R.P."/>
            <person name="Cooper V.S."/>
            <person name="Jones S.H."/>
            <person name="Whistler C.A."/>
        </authorList>
    </citation>
    <scope>NUCLEOTIDE SEQUENCE [LARGE SCALE GENOMIC DNA]</scope>
    <source>
        <strain evidence="1 2">MAVP-3</strain>
    </source>
</reference>
<dbReference type="AlphaFoldDB" id="A0A227J9D0"/>
<protein>
    <submittedName>
        <fullName evidence="1">Electron transporter RnfB</fullName>
    </submittedName>
</protein>
<sequence>LDTITPESLGVEVVFSQTITEVTPPAQRKAGIKVESVSELLDKLRNEAKVIS</sequence>
<dbReference type="Proteomes" id="UP000214596">
    <property type="component" value="Unassembled WGS sequence"/>
</dbReference>
<dbReference type="Gene3D" id="3.40.50.620">
    <property type="entry name" value="HUPs"/>
    <property type="match status" value="1"/>
</dbReference>
<feature type="non-terminal residue" evidence="1">
    <location>
        <position position="1"/>
    </location>
</feature>
<accession>A0A227J9D0</accession>
<name>A0A227J9D0_VIBPH</name>
<proteinExistence type="predicted"/>
<organism evidence="1 2">
    <name type="scientific">Vibrio parahaemolyticus</name>
    <dbReference type="NCBI Taxonomy" id="670"/>
    <lineage>
        <taxon>Bacteria</taxon>
        <taxon>Pseudomonadati</taxon>
        <taxon>Pseudomonadota</taxon>
        <taxon>Gammaproteobacteria</taxon>
        <taxon>Vibrionales</taxon>
        <taxon>Vibrionaceae</taxon>
        <taxon>Vibrio</taxon>
    </lineage>
</organism>
<evidence type="ECO:0000313" key="1">
    <source>
        <dbReference type="EMBL" id="OXE31067.1"/>
    </source>
</evidence>
<evidence type="ECO:0000313" key="2">
    <source>
        <dbReference type="Proteomes" id="UP000214596"/>
    </source>
</evidence>